<dbReference type="eggNOG" id="ENOG502SBFH">
    <property type="taxonomic scope" value="Eukaryota"/>
</dbReference>
<feature type="region of interest" description="Disordered" evidence="1">
    <location>
        <begin position="1"/>
        <end position="74"/>
    </location>
</feature>
<dbReference type="InParanoid" id="G3JSB4"/>
<dbReference type="EMBL" id="JH126405">
    <property type="protein sequence ID" value="EGX88813.1"/>
    <property type="molecule type" value="Genomic_DNA"/>
</dbReference>
<dbReference type="OMA" id="DVKVYRV"/>
<dbReference type="InterPro" id="IPR056539">
    <property type="entry name" value="NuiA-like"/>
</dbReference>
<dbReference type="Pfam" id="PF23151">
    <property type="entry name" value="NuiA_2"/>
    <property type="match status" value="1"/>
</dbReference>
<dbReference type="Proteomes" id="UP000001610">
    <property type="component" value="Unassembled WGS sequence"/>
</dbReference>
<protein>
    <submittedName>
        <fullName evidence="2">Uncharacterized protein</fullName>
    </submittedName>
</protein>
<name>G3JSB4_CORMM</name>
<accession>G3JSB4</accession>
<dbReference type="PANTHER" id="PTHR42093:SF1">
    <property type="match status" value="1"/>
</dbReference>
<organism evidence="2 3">
    <name type="scientific">Cordyceps militaris (strain CM01)</name>
    <name type="common">Caterpillar fungus</name>
    <dbReference type="NCBI Taxonomy" id="983644"/>
    <lineage>
        <taxon>Eukaryota</taxon>
        <taxon>Fungi</taxon>
        <taxon>Dikarya</taxon>
        <taxon>Ascomycota</taxon>
        <taxon>Pezizomycotina</taxon>
        <taxon>Sordariomycetes</taxon>
        <taxon>Hypocreomycetidae</taxon>
        <taxon>Hypocreales</taxon>
        <taxon>Cordycipitaceae</taxon>
        <taxon>Cordyceps</taxon>
    </lineage>
</organism>
<keyword evidence="3" id="KW-1185">Reference proteome</keyword>
<dbReference type="RefSeq" id="XP_006674058.1">
    <property type="nucleotide sequence ID" value="XM_006673995.1"/>
</dbReference>
<reference evidence="2 3" key="1">
    <citation type="journal article" date="2011" name="Genome Biol.">
        <title>Genome sequence of the insect pathogenic fungus Cordyceps militaris, a valued traditional Chinese medicine.</title>
        <authorList>
            <person name="Zheng P."/>
            <person name="Xia Y."/>
            <person name="Xiao G."/>
            <person name="Xiong C."/>
            <person name="Hu X."/>
            <person name="Zhang S."/>
            <person name="Zheng H."/>
            <person name="Huang Y."/>
            <person name="Zhou Y."/>
            <person name="Wang S."/>
            <person name="Zhao G.P."/>
            <person name="Liu X."/>
            <person name="St Leger R.J."/>
            <person name="Wang C."/>
        </authorList>
    </citation>
    <scope>NUCLEOTIDE SEQUENCE [LARGE SCALE GENOMIC DNA]</scope>
    <source>
        <strain evidence="2 3">CM01</strain>
    </source>
</reference>
<evidence type="ECO:0000313" key="3">
    <source>
        <dbReference type="Proteomes" id="UP000001610"/>
    </source>
</evidence>
<evidence type="ECO:0000256" key="1">
    <source>
        <dbReference type="SAM" id="MobiDB-lite"/>
    </source>
</evidence>
<dbReference type="OrthoDB" id="5366485at2759"/>
<dbReference type="HOGENOM" id="CLU_092474_1_1_1"/>
<dbReference type="VEuPathDB" id="FungiDB:CCM_08859"/>
<evidence type="ECO:0000313" key="2">
    <source>
        <dbReference type="EMBL" id="EGX88813.1"/>
    </source>
</evidence>
<gene>
    <name evidence="2" type="ORF">CCM_08859</name>
</gene>
<proteinExistence type="predicted"/>
<sequence>MGSVEILPLLPSTEENRSQNVGPPLHGKSEHPSLISKTRDDTSTYTEPSKIDSRKPVVVTKPDGRPHDATAPIRGTRKSDLDVTIATERATSRQGQAADMASDDDYMAFLNKANKDADEAHARASETARGGGGTRAQLKTLDAGQTAPQGIVSVCKEAVYTSDADEPFVPVSLKYAGAGSLPDEDEAAAEEFAKLIHHWDVAQAEITIMDPLDWDADGKYTAVLEAVRDASKGNDVRVYRVVRDKTRVEYWVVTRESERIVGAKALAIES</sequence>
<dbReference type="PANTHER" id="PTHR42093">
    <property type="match status" value="1"/>
</dbReference>
<feature type="compositionally biased region" description="Basic and acidic residues" evidence="1">
    <location>
        <begin position="27"/>
        <end position="42"/>
    </location>
</feature>
<dbReference type="KEGG" id="cmt:CCM_08859"/>
<dbReference type="AlphaFoldDB" id="G3JSB4"/>
<dbReference type="GeneID" id="18170864"/>